<dbReference type="InterPro" id="IPR032387">
    <property type="entry name" value="ACAS_N"/>
</dbReference>
<sequence length="115" mass="12692">MVEQSGSRPALDNLSTETRVFPPPDQVAAEANVKADAYDEAAADRLAFWEAQARRLEWAGEWSQVLDWSDAPFAKWFIGGTLNVAHNCVDRHVTAGNGDRVALHWEGEPGDTRTV</sequence>
<dbReference type="Pfam" id="PF16177">
    <property type="entry name" value="ACAS_N"/>
    <property type="match status" value="1"/>
</dbReference>
<evidence type="ECO:0000256" key="1">
    <source>
        <dbReference type="SAM" id="MobiDB-lite"/>
    </source>
</evidence>
<gene>
    <name evidence="3" type="ORF">ACFPM7_30075</name>
</gene>
<comment type="caution">
    <text evidence="3">The sequence shown here is derived from an EMBL/GenBank/DDBJ whole genome shotgun (WGS) entry which is preliminary data.</text>
</comment>
<evidence type="ECO:0000259" key="2">
    <source>
        <dbReference type="Pfam" id="PF16177"/>
    </source>
</evidence>
<dbReference type="SUPFAM" id="SSF56801">
    <property type="entry name" value="Acetyl-CoA synthetase-like"/>
    <property type="match status" value="1"/>
</dbReference>
<proteinExistence type="predicted"/>
<protein>
    <submittedName>
        <fullName evidence="3">Acetyl-coenzyme A synthetase N-terminal domain-containing protein</fullName>
    </submittedName>
</protein>
<dbReference type="Proteomes" id="UP001596157">
    <property type="component" value="Unassembled WGS sequence"/>
</dbReference>
<reference evidence="4" key="1">
    <citation type="journal article" date="2019" name="Int. J. Syst. Evol. Microbiol.">
        <title>The Global Catalogue of Microorganisms (GCM) 10K type strain sequencing project: providing services to taxonomists for standard genome sequencing and annotation.</title>
        <authorList>
            <consortium name="The Broad Institute Genomics Platform"/>
            <consortium name="The Broad Institute Genome Sequencing Center for Infectious Disease"/>
            <person name="Wu L."/>
            <person name="Ma J."/>
        </authorList>
    </citation>
    <scope>NUCLEOTIDE SEQUENCE [LARGE SCALE GENOMIC DNA]</scope>
    <source>
        <strain evidence="4">CCUG 59778</strain>
    </source>
</reference>
<evidence type="ECO:0000313" key="4">
    <source>
        <dbReference type="Proteomes" id="UP001596157"/>
    </source>
</evidence>
<dbReference type="PANTHER" id="PTHR24095:SF14">
    <property type="entry name" value="ACETYL-COENZYME A SYNTHETASE 1"/>
    <property type="match status" value="1"/>
</dbReference>
<keyword evidence="4" id="KW-1185">Reference proteome</keyword>
<evidence type="ECO:0000313" key="3">
    <source>
        <dbReference type="EMBL" id="MFC5291318.1"/>
    </source>
</evidence>
<accession>A0ABW0EXX3</accession>
<organism evidence="3 4">
    <name type="scientific">Actinokineospora guangxiensis</name>
    <dbReference type="NCBI Taxonomy" id="1490288"/>
    <lineage>
        <taxon>Bacteria</taxon>
        <taxon>Bacillati</taxon>
        <taxon>Actinomycetota</taxon>
        <taxon>Actinomycetes</taxon>
        <taxon>Pseudonocardiales</taxon>
        <taxon>Pseudonocardiaceae</taxon>
        <taxon>Actinokineospora</taxon>
    </lineage>
</organism>
<feature type="region of interest" description="Disordered" evidence="1">
    <location>
        <begin position="1"/>
        <end position="24"/>
    </location>
</feature>
<dbReference type="EMBL" id="JBHSKF010000027">
    <property type="protein sequence ID" value="MFC5291318.1"/>
    <property type="molecule type" value="Genomic_DNA"/>
</dbReference>
<feature type="compositionally biased region" description="Polar residues" evidence="1">
    <location>
        <begin position="1"/>
        <end position="18"/>
    </location>
</feature>
<dbReference type="PANTHER" id="PTHR24095">
    <property type="entry name" value="ACETYL-COENZYME A SYNTHETASE"/>
    <property type="match status" value="1"/>
</dbReference>
<dbReference type="Gene3D" id="3.40.50.12780">
    <property type="entry name" value="N-terminal domain of ligase-like"/>
    <property type="match status" value="1"/>
</dbReference>
<dbReference type="RefSeq" id="WP_378251235.1">
    <property type="nucleotide sequence ID" value="NZ_JBHSKF010000027.1"/>
</dbReference>
<name>A0ABW0EXX3_9PSEU</name>
<feature type="non-terminal residue" evidence="3">
    <location>
        <position position="115"/>
    </location>
</feature>
<feature type="domain" description="Acetyl-coenzyme A synthetase N-terminal" evidence="2">
    <location>
        <begin position="36"/>
        <end position="88"/>
    </location>
</feature>
<dbReference type="InterPro" id="IPR042099">
    <property type="entry name" value="ANL_N_sf"/>
</dbReference>